<dbReference type="VEuPathDB" id="VectorBase:GPPI022072"/>
<reference evidence="1" key="2">
    <citation type="submission" date="2020-05" db="UniProtKB">
        <authorList>
            <consortium name="EnsemblMetazoa"/>
        </authorList>
    </citation>
    <scope>IDENTIFICATION</scope>
    <source>
        <strain evidence="1">IAEA</strain>
    </source>
</reference>
<sequence length="112" mass="12702">MQKYTQVIQTSHAYSLRDIYRSSCGCQATRHDWFTLQEEISELSKRITDESTCFEYDCSIKISLIYACPSSTSITKTRRSGRRATTIRCIKLQPLSGSRELHTSVNVSGVNA</sequence>
<organism evidence="1 2">
    <name type="scientific">Glossina palpalis gambiensis</name>
    <dbReference type="NCBI Taxonomy" id="67801"/>
    <lineage>
        <taxon>Eukaryota</taxon>
        <taxon>Metazoa</taxon>
        <taxon>Ecdysozoa</taxon>
        <taxon>Arthropoda</taxon>
        <taxon>Hexapoda</taxon>
        <taxon>Insecta</taxon>
        <taxon>Pterygota</taxon>
        <taxon>Neoptera</taxon>
        <taxon>Endopterygota</taxon>
        <taxon>Diptera</taxon>
        <taxon>Brachycera</taxon>
        <taxon>Muscomorpha</taxon>
        <taxon>Hippoboscoidea</taxon>
        <taxon>Glossinidae</taxon>
        <taxon>Glossina</taxon>
    </lineage>
</organism>
<evidence type="ECO:0000313" key="1">
    <source>
        <dbReference type="EnsemblMetazoa" id="GPPI022072-PA"/>
    </source>
</evidence>
<reference evidence="2" key="1">
    <citation type="submission" date="2015-01" db="EMBL/GenBank/DDBJ databases">
        <authorList>
            <person name="Aksoy S."/>
            <person name="Warren W."/>
            <person name="Wilson R.K."/>
        </authorList>
    </citation>
    <scope>NUCLEOTIDE SEQUENCE [LARGE SCALE GENOMIC DNA]</scope>
    <source>
        <strain evidence="2">IAEA</strain>
    </source>
</reference>
<name>A0A1B0B890_9MUSC</name>
<protein>
    <submittedName>
        <fullName evidence="1">Uncharacterized protein</fullName>
    </submittedName>
</protein>
<dbReference type="EnsemblMetazoa" id="GPPI022072-RA">
    <property type="protein sequence ID" value="GPPI022072-PA"/>
    <property type="gene ID" value="GPPI022072"/>
</dbReference>
<dbReference type="AlphaFoldDB" id="A0A1B0B890"/>
<keyword evidence="2" id="KW-1185">Reference proteome</keyword>
<accession>A0A1B0B890</accession>
<dbReference type="EMBL" id="JXJN01009884">
    <property type="status" value="NOT_ANNOTATED_CDS"/>
    <property type="molecule type" value="Genomic_DNA"/>
</dbReference>
<evidence type="ECO:0000313" key="2">
    <source>
        <dbReference type="Proteomes" id="UP000092460"/>
    </source>
</evidence>
<dbReference type="Proteomes" id="UP000092460">
    <property type="component" value="Unassembled WGS sequence"/>
</dbReference>
<proteinExistence type="predicted"/>